<accession>A0A090MDZ1</accession>
<feature type="region of interest" description="Disordered" evidence="11">
    <location>
        <begin position="26"/>
        <end position="60"/>
    </location>
</feature>
<dbReference type="InterPro" id="IPR058951">
    <property type="entry name" value="WHD_Rad26_CSB-like"/>
</dbReference>
<evidence type="ECO:0000256" key="7">
    <source>
        <dbReference type="ARBA" id="ARBA00022840"/>
    </source>
</evidence>
<dbReference type="AlphaFoldDB" id="A0A090MDZ1"/>
<keyword evidence="9" id="KW-0234">DNA repair</keyword>
<evidence type="ECO:0000256" key="11">
    <source>
        <dbReference type="SAM" id="MobiDB-lite"/>
    </source>
</evidence>
<keyword evidence="10" id="KW-0539">Nucleus</keyword>
<evidence type="ECO:0000256" key="9">
    <source>
        <dbReference type="ARBA" id="ARBA00023204"/>
    </source>
</evidence>
<evidence type="ECO:0000313" key="14">
    <source>
        <dbReference type="EMBL" id="CEG01136.1"/>
    </source>
</evidence>
<feature type="region of interest" description="Disordered" evidence="11">
    <location>
        <begin position="867"/>
        <end position="891"/>
    </location>
</feature>
<feature type="compositionally biased region" description="Basic and acidic residues" evidence="11">
    <location>
        <begin position="874"/>
        <end position="883"/>
    </location>
</feature>
<reference evidence="14 15" key="2">
    <citation type="journal article" date="2014" name="BMC Genomics">
        <title>An improved genome of the model marine alga Ostreococcus tauri unfolds by assessing Illumina de novo assemblies.</title>
        <authorList>
            <person name="Blanc-Mathieu R."/>
            <person name="Verhelst B."/>
            <person name="Derelle E."/>
            <person name="Rombauts S."/>
            <person name="Bouget F.Y."/>
            <person name="Carre I."/>
            <person name="Chateau A."/>
            <person name="Eyre-Walker A."/>
            <person name="Grimsley N."/>
            <person name="Moreau H."/>
            <person name="Piegu B."/>
            <person name="Rivals E."/>
            <person name="Schackwitz W."/>
            <person name="Van de Peer Y."/>
            <person name="Piganeau G."/>
        </authorList>
    </citation>
    <scope>NUCLEOTIDE SEQUENCE [LARGE SCALE GENOMIC DNA]</scope>
    <source>
        <strain evidence="15">OTTH 0595 / CCAP 157/2 / RCC745</strain>
    </source>
</reference>
<evidence type="ECO:0000256" key="5">
    <source>
        <dbReference type="ARBA" id="ARBA00022801"/>
    </source>
</evidence>
<dbReference type="GO" id="GO:0006283">
    <property type="term" value="P:transcription-coupled nucleotide-excision repair"/>
    <property type="evidence" value="ECO:0007669"/>
    <property type="project" value="TreeGrafter"/>
</dbReference>
<evidence type="ECO:0000256" key="2">
    <source>
        <dbReference type="ARBA" id="ARBA00007025"/>
    </source>
</evidence>
<dbReference type="InterPro" id="IPR049730">
    <property type="entry name" value="SNF2/RAD54-like_C"/>
</dbReference>
<feature type="compositionally biased region" description="Basic and acidic residues" evidence="11">
    <location>
        <begin position="263"/>
        <end position="272"/>
    </location>
</feature>
<keyword evidence="4" id="KW-0227">DNA damage</keyword>
<dbReference type="GeneID" id="9836780"/>
<dbReference type="RefSeq" id="XP_003075208.2">
    <property type="nucleotide sequence ID" value="XM_003075160.2"/>
</dbReference>
<dbReference type="InterPro" id="IPR000330">
    <property type="entry name" value="SNF2_N"/>
</dbReference>
<dbReference type="Pfam" id="PF25875">
    <property type="entry name" value="WHD_Rad26_CSB"/>
    <property type="match status" value="1"/>
</dbReference>
<dbReference type="SMART" id="SM00490">
    <property type="entry name" value="HELICc"/>
    <property type="match status" value="1"/>
</dbReference>
<dbReference type="FunFam" id="3.40.50.10810:FF:000094">
    <property type="entry name" value="DNA excision repair protein ERCC-6"/>
    <property type="match status" value="1"/>
</dbReference>
<dbReference type="PROSITE" id="PS51192">
    <property type="entry name" value="HELICASE_ATP_BIND_1"/>
    <property type="match status" value="1"/>
</dbReference>
<feature type="domain" description="Helicase ATP-binding" evidence="12">
    <location>
        <begin position="350"/>
        <end position="523"/>
    </location>
</feature>
<dbReference type="CDD" id="cd22254">
    <property type="entry name" value="CSB_WHD"/>
    <property type="match status" value="1"/>
</dbReference>
<dbReference type="SMART" id="SM00487">
    <property type="entry name" value="DEXDc"/>
    <property type="match status" value="1"/>
</dbReference>
<dbReference type="STRING" id="70448.A0A090MDZ1"/>
<dbReference type="InterPro" id="IPR001650">
    <property type="entry name" value="Helicase_C-like"/>
</dbReference>
<dbReference type="GO" id="GO:0008094">
    <property type="term" value="F:ATP-dependent activity, acting on DNA"/>
    <property type="evidence" value="ECO:0007669"/>
    <property type="project" value="TreeGrafter"/>
</dbReference>
<evidence type="ECO:0000256" key="8">
    <source>
        <dbReference type="ARBA" id="ARBA00023125"/>
    </source>
</evidence>
<dbReference type="InterPro" id="IPR038718">
    <property type="entry name" value="SNF2-like_sf"/>
</dbReference>
<dbReference type="InterPro" id="IPR014001">
    <property type="entry name" value="Helicase_ATP-bd"/>
</dbReference>
<dbReference type="CDD" id="cd18000">
    <property type="entry name" value="DEXHc_ERCC6"/>
    <property type="match status" value="1"/>
</dbReference>
<gene>
    <name evidence="14" type="ORF">OT_ostta02g03670</name>
</gene>
<evidence type="ECO:0000259" key="12">
    <source>
        <dbReference type="PROSITE" id="PS51192"/>
    </source>
</evidence>
<keyword evidence="5" id="KW-0378">Hydrolase</keyword>
<dbReference type="GO" id="GO:0005634">
    <property type="term" value="C:nucleus"/>
    <property type="evidence" value="ECO:0007669"/>
    <property type="project" value="TreeGrafter"/>
</dbReference>
<dbReference type="SUPFAM" id="SSF52540">
    <property type="entry name" value="P-loop containing nucleoside triphosphate hydrolases"/>
    <property type="match status" value="2"/>
</dbReference>
<dbReference type="InParanoid" id="A0A090MDZ1"/>
<dbReference type="EMBL" id="CAID01000002">
    <property type="protein sequence ID" value="CEG01136.1"/>
    <property type="molecule type" value="Genomic_DNA"/>
</dbReference>
<organism evidence="14 15">
    <name type="scientific">Ostreococcus tauri</name>
    <name type="common">Marine green alga</name>
    <dbReference type="NCBI Taxonomy" id="70448"/>
    <lineage>
        <taxon>Eukaryota</taxon>
        <taxon>Viridiplantae</taxon>
        <taxon>Chlorophyta</taxon>
        <taxon>Mamiellophyceae</taxon>
        <taxon>Mamiellales</taxon>
        <taxon>Bathycoccaceae</taxon>
        <taxon>Ostreococcus</taxon>
    </lineage>
</organism>
<dbReference type="OrthoDB" id="413460at2759"/>
<evidence type="ECO:0000256" key="1">
    <source>
        <dbReference type="ARBA" id="ARBA00004123"/>
    </source>
</evidence>
<feature type="compositionally biased region" description="Basic and acidic residues" evidence="11">
    <location>
        <begin position="106"/>
        <end position="118"/>
    </location>
</feature>
<dbReference type="CDD" id="cd18793">
    <property type="entry name" value="SF2_C_SNF"/>
    <property type="match status" value="1"/>
</dbReference>
<comment type="similarity">
    <text evidence="2">Belongs to the SNF2/RAD54 helicase family.</text>
</comment>
<feature type="region of interest" description="Disordered" evidence="11">
    <location>
        <begin position="106"/>
        <end position="133"/>
    </location>
</feature>
<dbReference type="InterPro" id="IPR050496">
    <property type="entry name" value="SNF2_RAD54_helicase_repair"/>
</dbReference>
<evidence type="ECO:0000256" key="4">
    <source>
        <dbReference type="ARBA" id="ARBA00022763"/>
    </source>
</evidence>
<sequence length="1133" mass="126108">MERVSARGVDASVVARAVVADAIARERPESAREEDEDVAAASTPSEQLLERLTRTSRETSAELDAVREALETIDGSVDALRVAIGRKRAEGLEKKLREQAKAIRAAERAAREERDAVERRKRSNEETNGTTKRGVIDLTSTSAVSRGMEVKNAPTKKTTVKKAAPKADDDFFDDLFDASKGAATETERERLIRIGVLTPFDRLEGFERAVKERESSSKAAAATAAWRESRNKTKTLTAEEMPRLEANARPFASRATRNATSESTKKQMAERRAEWKAKMLENDGAVAGKRTRQSGRTMHDSDEEYANYEETAEEDRNVSEEVEFAGGLSIPGDTYERLLPHQKTCLKWLWELHCQRAGGIIGDEMGLGKTVQVSSFLCALHHSGMYSPSIIVCPATMLRQWRRELRIWAPKLKATILHDSAMSSSSGKTKARERERVFDMCVRDGDGILVTTYEQMRLFRDKICSVRWGYAVLDEGHKIRNPDADITIVSKQLQTVHRIVMSGAPIQNRLSELWSLFDFVFPGKLGTLPVFQAQFAVPIQIGGYTNASNQQVTTAYRCAVTLKDLIAPYLLRRMKCDVDVKLPEKTEQVLFCPMTQEQREAYRAYLASREVEEILDGSREALGGIDVLRKIVNHPDLLERRTQAASEEYGDASRSGKLQVTLKVLSLWREQGHRCLVFSQTQQMLDILEAAVARAGYSYRRMDGNTSIGMRMSLIDEFNDNDKGIFVFLLTTKVGGLGVNLTGANRVMLFDPDWNPSTDAQARERAWRIGQQKEVTVYRLITAGTIEEKVYHRQIYKEFLTSKVLKDPKQRRFFKARDMADLFTFDEVACGGGGDESKGTIETVELFSEVEGQILRGDVEESVISEEGAEDGEVEHGEWDPNDNHAPPKRTAKKIDGHRVRVETARDPDAHVNGDSGAGDAQILRGLFDSGNIQVAMNHDKIMGAAGVDRMAHNAEAERVARRAAEALRLSAQSARAGLAVHVPTWTGNRGAVHSTAPSASVVRPLGRFGRTSIQSRSNDSSTAALGSRALLERIAARREDNARAVEADLESSELDETQANDMMRDIILLLKSRGGRASTSFVIDAFQDRVQSHQHALFRKLLKLAADLERSPTSSREGSTSSWVLKQEFADL</sequence>
<dbReference type="PANTHER" id="PTHR45629">
    <property type="entry name" value="SNF2/RAD54 FAMILY MEMBER"/>
    <property type="match status" value="1"/>
</dbReference>
<feature type="domain" description="Helicase C-terminal" evidence="13">
    <location>
        <begin position="659"/>
        <end position="820"/>
    </location>
</feature>
<reference evidence="15" key="1">
    <citation type="journal article" date="2006" name="Proc. Natl. Acad. Sci. U.S.A.">
        <title>Genome analysis of the smallest free-living eukaryote Ostreococcus tauri unveils many unique features.</title>
        <authorList>
            <person name="Derelle E."/>
            <person name="Ferraz C."/>
            <person name="Rombauts S."/>
            <person name="Rouze P."/>
            <person name="Worden A.Z."/>
            <person name="Robbens S."/>
            <person name="Partensky F."/>
            <person name="Degroeve S."/>
            <person name="Echeynie S."/>
            <person name="Cooke R."/>
            <person name="Saeys Y."/>
            <person name="Wuyts J."/>
            <person name="Jabbari K."/>
            <person name="Bowler C."/>
            <person name="Panaud O."/>
            <person name="Piegu B."/>
            <person name="Ball S.G."/>
            <person name="Ral J.-P."/>
            <person name="Bouget F.-Y."/>
            <person name="Piganeau G."/>
            <person name="De Baets B."/>
            <person name="Picard A."/>
            <person name="Delseny M."/>
            <person name="Demaille J."/>
            <person name="Van de Peer Y."/>
            <person name="Moreau H."/>
        </authorList>
    </citation>
    <scope>NUCLEOTIDE SEQUENCE [LARGE SCALE GENOMIC DNA]</scope>
    <source>
        <strain evidence="15">OTTH 0595 / CCAP 157/2 / RCC745</strain>
    </source>
</reference>
<evidence type="ECO:0000313" key="15">
    <source>
        <dbReference type="Proteomes" id="UP000009170"/>
    </source>
</evidence>
<dbReference type="PROSITE" id="PS51194">
    <property type="entry name" value="HELICASE_CTER"/>
    <property type="match status" value="1"/>
</dbReference>
<keyword evidence="3" id="KW-0547">Nucleotide-binding</keyword>
<evidence type="ECO:0000256" key="6">
    <source>
        <dbReference type="ARBA" id="ARBA00022806"/>
    </source>
</evidence>
<comment type="subcellular location">
    <subcellularLocation>
        <location evidence="1">Nucleus</location>
    </subcellularLocation>
</comment>
<keyword evidence="8" id="KW-0238">DNA-binding</keyword>
<dbReference type="KEGG" id="ota:OT_ostta02g03670"/>
<evidence type="ECO:0000259" key="13">
    <source>
        <dbReference type="PROSITE" id="PS51194"/>
    </source>
</evidence>
<dbReference type="Pfam" id="PF00176">
    <property type="entry name" value="SNF2-rel_dom"/>
    <property type="match status" value="1"/>
</dbReference>
<dbReference type="Proteomes" id="UP000009170">
    <property type="component" value="Unassembled WGS sequence"/>
</dbReference>
<dbReference type="FunCoup" id="A0A090MDZ1">
    <property type="interactions" value="1472"/>
</dbReference>
<comment type="caution">
    <text evidence="14">The sequence shown here is derived from an EMBL/GenBank/DDBJ whole genome shotgun (WGS) entry which is preliminary data.</text>
</comment>
<dbReference type="Gene3D" id="3.40.50.10810">
    <property type="entry name" value="Tandem AAA-ATPase domain"/>
    <property type="match status" value="1"/>
</dbReference>
<proteinExistence type="inferred from homology"/>
<feature type="compositionally biased region" description="Basic and acidic residues" evidence="11">
    <location>
        <begin position="48"/>
        <end position="60"/>
    </location>
</feature>
<dbReference type="PANTHER" id="PTHR45629:SF7">
    <property type="entry name" value="DNA EXCISION REPAIR PROTEIN ERCC-6-RELATED"/>
    <property type="match status" value="1"/>
</dbReference>
<keyword evidence="15" id="KW-1185">Reference proteome</keyword>
<dbReference type="InterPro" id="IPR027417">
    <property type="entry name" value="P-loop_NTPase"/>
</dbReference>
<dbReference type="Pfam" id="PF00271">
    <property type="entry name" value="Helicase_C"/>
    <property type="match status" value="1"/>
</dbReference>
<keyword evidence="6" id="KW-0347">Helicase</keyword>
<feature type="region of interest" description="Disordered" evidence="11">
    <location>
        <begin position="247"/>
        <end position="272"/>
    </location>
</feature>
<protein>
    <submittedName>
        <fullName evidence="14">SNF2-related</fullName>
    </submittedName>
</protein>
<dbReference type="GO" id="GO:0005524">
    <property type="term" value="F:ATP binding"/>
    <property type="evidence" value="ECO:0007669"/>
    <property type="project" value="InterPro"/>
</dbReference>
<dbReference type="GO" id="GO:0016787">
    <property type="term" value="F:hydrolase activity"/>
    <property type="evidence" value="ECO:0007669"/>
    <property type="project" value="UniProtKB-KW"/>
</dbReference>
<keyword evidence="7" id="KW-0067">ATP-binding</keyword>
<name>A0A090MDZ1_OSTTA</name>
<evidence type="ECO:0000256" key="3">
    <source>
        <dbReference type="ARBA" id="ARBA00022741"/>
    </source>
</evidence>
<dbReference type="Gene3D" id="3.40.50.300">
    <property type="entry name" value="P-loop containing nucleotide triphosphate hydrolases"/>
    <property type="match status" value="1"/>
</dbReference>
<evidence type="ECO:0000256" key="10">
    <source>
        <dbReference type="ARBA" id="ARBA00023242"/>
    </source>
</evidence>